<dbReference type="AlphaFoldDB" id="A0A084WSH9"/>
<protein>
    <submittedName>
        <fullName evidence="1 2">Uncharacterized protein</fullName>
    </submittedName>
</protein>
<gene>
    <name evidence="1" type="ORF">ZHAS_00021475</name>
</gene>
<proteinExistence type="predicted"/>
<evidence type="ECO:0000313" key="1">
    <source>
        <dbReference type="EMBL" id="KFB53173.1"/>
    </source>
</evidence>
<keyword evidence="3" id="KW-1185">Reference proteome</keyword>
<dbReference type="EMBL" id="KE525415">
    <property type="protein sequence ID" value="KFB53173.1"/>
    <property type="molecule type" value="Genomic_DNA"/>
</dbReference>
<dbReference type="Proteomes" id="UP000030765">
    <property type="component" value="Unassembled WGS sequence"/>
</dbReference>
<accession>A0A084WSH9</accession>
<evidence type="ECO:0000313" key="2">
    <source>
        <dbReference type="EnsemblMetazoa" id="ASIC021475-PA"/>
    </source>
</evidence>
<sequence length="117" mass="12942">MTFDLLAPEGGTGRFWTTNVRIGAPTAFFSDNKLSQGQAFGERTCADGPFGSKKACCEPSANGNQPESQSLRQHHEYRVVDCGSFFGACFRFIEEQGSCECFRSIRKIRKDGKVVCE</sequence>
<dbReference type="EnsemblMetazoa" id="ASIC021475-RA">
    <property type="protein sequence ID" value="ASIC021475-PA"/>
    <property type="gene ID" value="ASIC021475"/>
</dbReference>
<dbReference type="EMBL" id="ATLV01026571">
    <property type="status" value="NOT_ANNOTATED_CDS"/>
    <property type="molecule type" value="Genomic_DNA"/>
</dbReference>
<evidence type="ECO:0000313" key="3">
    <source>
        <dbReference type="Proteomes" id="UP000030765"/>
    </source>
</evidence>
<organism evidence="1">
    <name type="scientific">Anopheles sinensis</name>
    <name type="common">Mosquito</name>
    <dbReference type="NCBI Taxonomy" id="74873"/>
    <lineage>
        <taxon>Eukaryota</taxon>
        <taxon>Metazoa</taxon>
        <taxon>Ecdysozoa</taxon>
        <taxon>Arthropoda</taxon>
        <taxon>Hexapoda</taxon>
        <taxon>Insecta</taxon>
        <taxon>Pterygota</taxon>
        <taxon>Neoptera</taxon>
        <taxon>Endopterygota</taxon>
        <taxon>Diptera</taxon>
        <taxon>Nematocera</taxon>
        <taxon>Culicoidea</taxon>
        <taxon>Culicidae</taxon>
        <taxon>Anophelinae</taxon>
        <taxon>Anopheles</taxon>
    </lineage>
</organism>
<dbReference type="VEuPathDB" id="VectorBase:ASIC021475"/>
<reference evidence="1 3" key="1">
    <citation type="journal article" date="2014" name="BMC Genomics">
        <title>Genome sequence of Anopheles sinensis provides insight into genetics basis of mosquito competence for malaria parasites.</title>
        <authorList>
            <person name="Zhou D."/>
            <person name="Zhang D."/>
            <person name="Ding G."/>
            <person name="Shi L."/>
            <person name="Hou Q."/>
            <person name="Ye Y."/>
            <person name="Xu Y."/>
            <person name="Zhou H."/>
            <person name="Xiong C."/>
            <person name="Li S."/>
            <person name="Yu J."/>
            <person name="Hong S."/>
            <person name="Yu X."/>
            <person name="Zou P."/>
            <person name="Chen C."/>
            <person name="Chang X."/>
            <person name="Wang W."/>
            <person name="Lv Y."/>
            <person name="Sun Y."/>
            <person name="Ma L."/>
            <person name="Shen B."/>
            <person name="Zhu C."/>
        </authorList>
    </citation>
    <scope>NUCLEOTIDE SEQUENCE [LARGE SCALE GENOMIC DNA]</scope>
</reference>
<reference evidence="2" key="2">
    <citation type="submission" date="2020-05" db="UniProtKB">
        <authorList>
            <consortium name="EnsemblMetazoa"/>
        </authorList>
    </citation>
    <scope>IDENTIFICATION</scope>
</reference>
<name>A0A084WSH9_ANOSI</name>